<comment type="caution">
    <text evidence="2">The sequence shown here is derived from an EMBL/GenBank/DDBJ whole genome shotgun (WGS) entry which is preliminary data.</text>
</comment>
<evidence type="ECO:0000313" key="5">
    <source>
        <dbReference type="Proteomes" id="UP000070598"/>
    </source>
</evidence>
<dbReference type="NCBIfam" id="TIGR03984">
    <property type="entry name" value="CRISPR-associated protein Csx19"/>
    <property type="match status" value="1"/>
</dbReference>
<dbReference type="EMBL" id="JYIJ01000018">
    <property type="protein sequence ID" value="KWX00146.1"/>
    <property type="molecule type" value="Genomic_DNA"/>
</dbReference>
<evidence type="ECO:0000313" key="2">
    <source>
        <dbReference type="EMBL" id="KWX01876.1"/>
    </source>
</evidence>
<keyword evidence="4" id="KW-1185">Reference proteome</keyword>
<dbReference type="AlphaFoldDB" id="A0A132MVV9"/>
<evidence type="ECO:0000313" key="6">
    <source>
        <dbReference type="Proteomes" id="UP000070659"/>
    </source>
</evidence>
<dbReference type="EMBL" id="LAXD01000001">
    <property type="protein sequence ID" value="KWX01876.1"/>
    <property type="molecule type" value="Genomic_DNA"/>
</dbReference>
<dbReference type="Proteomes" id="UP000070598">
    <property type="component" value="Unassembled WGS sequence"/>
</dbReference>
<reference evidence="4" key="4">
    <citation type="submission" date="2015-04" db="EMBL/GenBank/DDBJ databases">
        <title>Physiological reanalysis, assessment of diazotrophy, and genome sequences of multiple isolates of Streptomyces thermoautotrophicus.</title>
        <authorList>
            <person name="MacKellar D.C."/>
            <person name="Lieber L."/>
            <person name="Norman J."/>
            <person name="Bolger A."/>
            <person name="Tobin C."/>
            <person name="Murray J.W."/>
            <person name="Chang R."/>
            <person name="Ford T."/>
            <person name="Nguyen P.Q."/>
            <person name="Woodward J."/>
            <person name="Permingeat H."/>
            <person name="Joshi N.S."/>
            <person name="Silver P.A."/>
            <person name="Usadel B."/>
            <person name="Rutherford A.W."/>
            <person name="Friesen M."/>
            <person name="Prell J."/>
        </authorList>
    </citation>
    <scope>NUCLEOTIDE SEQUENCE [LARGE SCALE GENOMIC DNA]</scope>
    <source>
        <strain evidence="4">H1</strain>
    </source>
</reference>
<name>A0A132MVV9_9ACTN</name>
<sequence length="199" mass="21318">MTTPTTTLYARAADGIGLPDALARAGFRSAVALLSTPTAHTVAQVRDGDCRTPAGPCDLAEVFEARIFNPEMELRWLHEAGGLGRAVVLGEDEAALPAAFGDPLAPLHAIEVLAAHYLLWGRPVDDTPEGWTTLYTARVGVLRVPATVSTSDHRLRLVAREYVVVEPRHGNAYVGEERLLGLEETPVPAPARQGEGRTP</sequence>
<organism evidence="2 4">
    <name type="scientific">Carbonactinospora thermoautotrophica</name>
    <dbReference type="NCBI Taxonomy" id="1469144"/>
    <lineage>
        <taxon>Bacteria</taxon>
        <taxon>Bacillati</taxon>
        <taxon>Actinomycetota</taxon>
        <taxon>Actinomycetes</taxon>
        <taxon>Kitasatosporales</taxon>
        <taxon>Carbonactinosporaceae</taxon>
        <taxon>Carbonactinospora</taxon>
    </lineage>
</organism>
<reference evidence="1 6" key="2">
    <citation type="submission" date="2015-02" db="EMBL/GenBank/DDBJ databases">
        <title>Physiological reanalysis, assessment of diazotrophy, and genome sequences of multiple isolates of Streptomyces thermoautotrophicus.</title>
        <authorList>
            <person name="MacKellar D.C."/>
            <person name="Lieber L."/>
            <person name="Norman J."/>
            <person name="Bolger A."/>
            <person name="Tobin C."/>
            <person name="Murray J.W."/>
            <person name="Prell J."/>
        </authorList>
    </citation>
    <scope>NUCLEOTIDE SEQUENCE [LARGE SCALE GENOMIC DNA]</scope>
    <source>
        <strain evidence="1 6">UBT1</strain>
    </source>
</reference>
<reference evidence="2" key="3">
    <citation type="submission" date="2015-04" db="EMBL/GenBank/DDBJ databases">
        <title>Physiological reanalysis, assessment of diazotrophy, and genome sequences of multiple isolates of Streptomyces thermoautotrophicus.</title>
        <authorList>
            <person name="MacKellar D.C."/>
            <person name="Lieber L."/>
            <person name="Norman J."/>
            <person name="Bolger A."/>
            <person name="Tobin C."/>
            <person name="Murray J.W."/>
            <person name="Woodward J."/>
            <person name="Friesen M."/>
            <person name="Prell J."/>
        </authorList>
    </citation>
    <scope>NUCLEOTIDE SEQUENCE [LARGE SCALE GENOMIC DNA]</scope>
    <source>
        <strain evidence="2">H1</strain>
    </source>
</reference>
<dbReference type="EMBL" id="JYIK01000879">
    <property type="protein sequence ID" value="KWX09144.1"/>
    <property type="molecule type" value="Genomic_DNA"/>
</dbReference>
<reference evidence="5" key="1">
    <citation type="submission" date="2015-02" db="EMBL/GenBank/DDBJ databases">
        <title>Physiological reanalysis, assessment of diazotrophy, and genome sequences of multiple isolates of Streptomyces thermoautotrophicus.</title>
        <authorList>
            <person name="MacKellar D.C."/>
            <person name="Lieber L."/>
            <person name="Norman J."/>
            <person name="Bolger A."/>
            <person name="Tobin C."/>
            <person name="Murray J.W."/>
            <person name="Friesen M."/>
            <person name="Prell J."/>
        </authorList>
    </citation>
    <scope>NUCLEOTIDE SEQUENCE [LARGE SCALE GENOMIC DNA]</scope>
    <source>
        <strain evidence="5">UBT1</strain>
    </source>
</reference>
<protein>
    <recommendedName>
        <fullName evidence="7">CRISPR-associated protein</fullName>
    </recommendedName>
</protein>
<evidence type="ECO:0000313" key="1">
    <source>
        <dbReference type="EMBL" id="KWX00146.1"/>
    </source>
</evidence>
<evidence type="ECO:0008006" key="7">
    <source>
        <dbReference type="Google" id="ProtNLM"/>
    </source>
</evidence>
<dbReference type="Proteomes" id="UP000070188">
    <property type="component" value="Unassembled WGS sequence"/>
</dbReference>
<dbReference type="OrthoDB" id="4332557at2"/>
<evidence type="ECO:0000313" key="3">
    <source>
        <dbReference type="EMBL" id="KWX09144.1"/>
    </source>
</evidence>
<proteinExistence type="predicted"/>
<accession>A0A132MVV9</accession>
<dbReference type="Proteomes" id="UP000070659">
    <property type="component" value="Unassembled WGS sequence"/>
</dbReference>
<dbReference type="RefSeq" id="WP_066888624.1">
    <property type="nucleotide sequence ID" value="NZ_CP171739.1"/>
</dbReference>
<dbReference type="InterPro" id="IPR023815">
    <property type="entry name" value="CRISPR-assoc_Csx19"/>
</dbReference>
<dbReference type="STRING" id="1469144.LI90_2909"/>
<evidence type="ECO:0000313" key="4">
    <source>
        <dbReference type="Proteomes" id="UP000070188"/>
    </source>
</evidence>
<gene>
    <name evidence="2" type="ORF">LI90_2909</name>
    <name evidence="1" type="ORF">TH66_14630</name>
    <name evidence="3" type="ORF">TR74_11370</name>
</gene>
<dbReference type="PATRIC" id="fig|1469144.10.peg.3142"/>